<dbReference type="eggNOG" id="COG0386">
    <property type="taxonomic scope" value="Bacteria"/>
</dbReference>
<dbReference type="Proteomes" id="UP000032287">
    <property type="component" value="Unassembled WGS sequence"/>
</dbReference>
<dbReference type="Gene3D" id="3.40.30.10">
    <property type="entry name" value="Glutaredoxin"/>
    <property type="match status" value="1"/>
</dbReference>
<proteinExistence type="inferred from homology"/>
<evidence type="ECO:0000313" key="10">
    <source>
        <dbReference type="Proteomes" id="UP000032287"/>
    </source>
</evidence>
<dbReference type="EMBL" id="JWHU01000006">
    <property type="protein sequence ID" value="KIU21803.1"/>
    <property type="molecule type" value="Genomic_DNA"/>
</dbReference>
<dbReference type="FunFam" id="3.40.30.10:FF:000010">
    <property type="entry name" value="Glutathione peroxidase"/>
    <property type="match status" value="1"/>
</dbReference>
<dbReference type="PANTHER" id="PTHR11592">
    <property type="entry name" value="GLUTATHIONE PEROXIDASE"/>
    <property type="match status" value="1"/>
</dbReference>
<accession>A0A0D1M4A2</accession>
<reference evidence="10 11" key="1">
    <citation type="journal article" date="2015" name="Microbiology (Mosc.)">
        <title>Genomics of the Weissella cibaria species with an examination of its metabolic traits.</title>
        <authorList>
            <person name="Lynch K.M."/>
            <person name="Lucid A."/>
            <person name="Arendt E.K."/>
            <person name="Sleator R.D."/>
            <person name="Lucey B."/>
            <person name="Coffey A."/>
        </authorList>
    </citation>
    <scope>NUCLEOTIDE SEQUENCE [LARGE SCALE GENOMIC DNA]</scope>
    <source>
        <strain evidence="9 11">AB3b</strain>
        <strain evidence="8 10">MG1</strain>
    </source>
</reference>
<protein>
    <recommendedName>
        <fullName evidence="5 7">Glutathione peroxidase</fullName>
    </recommendedName>
</protein>
<dbReference type="GO" id="GO:0004602">
    <property type="term" value="F:glutathione peroxidase activity"/>
    <property type="evidence" value="ECO:0007669"/>
    <property type="project" value="UniProtKB-EC"/>
</dbReference>
<dbReference type="PRINTS" id="PR01011">
    <property type="entry name" value="GLUTPROXDASE"/>
</dbReference>
<evidence type="ECO:0000256" key="5">
    <source>
        <dbReference type="ARBA" id="ARBA00069346"/>
    </source>
</evidence>
<keyword evidence="4 7" id="KW-0560">Oxidoreductase</keyword>
<evidence type="ECO:0000313" key="8">
    <source>
        <dbReference type="EMBL" id="KIU21803.1"/>
    </source>
</evidence>
<gene>
    <name evidence="9" type="ORF">ab3b_01491</name>
    <name evidence="8" type="ORF">QX99_00491</name>
</gene>
<evidence type="ECO:0000256" key="4">
    <source>
        <dbReference type="ARBA" id="ARBA00023002"/>
    </source>
</evidence>
<evidence type="ECO:0000256" key="6">
    <source>
        <dbReference type="PIRSR" id="PIRSR000303-1"/>
    </source>
</evidence>
<dbReference type="Proteomes" id="UP000032289">
    <property type="component" value="Unassembled WGS sequence"/>
</dbReference>
<keyword evidence="3 7" id="KW-0575">Peroxidase</keyword>
<dbReference type="EMBL" id="JWHT01000034">
    <property type="protein sequence ID" value="KIU23479.1"/>
    <property type="molecule type" value="Genomic_DNA"/>
</dbReference>
<keyword evidence="10" id="KW-1185">Reference proteome</keyword>
<dbReference type="AlphaFoldDB" id="A0A0D1M4A2"/>
<comment type="caution">
    <text evidence="9">The sequence shown here is derived from an EMBL/GenBank/DDBJ whole genome shotgun (WGS) entry which is preliminary data.</text>
</comment>
<dbReference type="PROSITE" id="PS51355">
    <property type="entry name" value="GLUTATHIONE_PEROXID_3"/>
    <property type="match status" value="1"/>
</dbReference>
<dbReference type="PATRIC" id="fig|137591.24.peg.1459"/>
<comment type="similarity">
    <text evidence="2 7">Belongs to the glutathione peroxidase family.</text>
</comment>
<evidence type="ECO:0000313" key="11">
    <source>
        <dbReference type="Proteomes" id="UP000032289"/>
    </source>
</evidence>
<evidence type="ECO:0000313" key="9">
    <source>
        <dbReference type="EMBL" id="KIU23479.1"/>
    </source>
</evidence>
<feature type="active site" evidence="6">
    <location>
        <position position="41"/>
    </location>
</feature>
<dbReference type="PANTHER" id="PTHR11592:SF78">
    <property type="entry name" value="GLUTATHIONE PEROXIDASE"/>
    <property type="match status" value="1"/>
</dbReference>
<sequence length="163" mass="18100">MGENNMTTVYDFKERTQGGQELDLQQFAGDVMVIVNTASKCGLAPQLTELQALYDQYQDEGFTIIGCPSNQFKQELDDASEIGAFCQKNYGVTFPMTEMMAVNGDDTAPLFDYLKAESGHGRIKWNYTKFLVGRDGQLIARYAPTTAPSKMVKDIERALAATK</sequence>
<dbReference type="SUPFAM" id="SSF52833">
    <property type="entry name" value="Thioredoxin-like"/>
    <property type="match status" value="1"/>
</dbReference>
<dbReference type="InterPro" id="IPR036249">
    <property type="entry name" value="Thioredoxin-like_sf"/>
</dbReference>
<dbReference type="CDD" id="cd00340">
    <property type="entry name" value="GSH_Peroxidase"/>
    <property type="match status" value="1"/>
</dbReference>
<evidence type="ECO:0000256" key="7">
    <source>
        <dbReference type="RuleBase" id="RU000499"/>
    </source>
</evidence>
<dbReference type="STRING" id="137591.AO080_00360"/>
<evidence type="ECO:0000256" key="2">
    <source>
        <dbReference type="ARBA" id="ARBA00006926"/>
    </source>
</evidence>
<dbReference type="Pfam" id="PF00255">
    <property type="entry name" value="GSHPx"/>
    <property type="match status" value="1"/>
</dbReference>
<evidence type="ECO:0000256" key="3">
    <source>
        <dbReference type="ARBA" id="ARBA00022559"/>
    </source>
</evidence>
<name>A0A0D1M4A2_9LACO</name>
<evidence type="ECO:0000256" key="1">
    <source>
        <dbReference type="ARBA" id="ARBA00000217"/>
    </source>
</evidence>
<dbReference type="GO" id="GO:0034599">
    <property type="term" value="P:cellular response to oxidative stress"/>
    <property type="evidence" value="ECO:0007669"/>
    <property type="project" value="TreeGrafter"/>
</dbReference>
<dbReference type="InterPro" id="IPR000889">
    <property type="entry name" value="Glutathione_peroxidase"/>
</dbReference>
<organism evidence="9 11">
    <name type="scientific">Weissella cibaria</name>
    <dbReference type="NCBI Taxonomy" id="137591"/>
    <lineage>
        <taxon>Bacteria</taxon>
        <taxon>Bacillati</taxon>
        <taxon>Bacillota</taxon>
        <taxon>Bacilli</taxon>
        <taxon>Lactobacillales</taxon>
        <taxon>Lactobacillaceae</taxon>
        <taxon>Weissella</taxon>
    </lineage>
</organism>
<dbReference type="PIRSF" id="PIRSF000303">
    <property type="entry name" value="Glutathion_perox"/>
    <property type="match status" value="1"/>
</dbReference>
<comment type="catalytic activity">
    <reaction evidence="1">
        <text>2 glutathione + H2O2 = glutathione disulfide + 2 H2O</text>
        <dbReference type="Rhea" id="RHEA:16833"/>
        <dbReference type="ChEBI" id="CHEBI:15377"/>
        <dbReference type="ChEBI" id="CHEBI:16240"/>
        <dbReference type="ChEBI" id="CHEBI:57925"/>
        <dbReference type="ChEBI" id="CHEBI:58297"/>
        <dbReference type="EC" id="1.11.1.9"/>
    </reaction>
</comment>